<dbReference type="EMBL" id="PYGI01000017">
    <property type="protein sequence ID" value="PSL12540.1"/>
    <property type="molecule type" value="Genomic_DNA"/>
</dbReference>
<dbReference type="InterPro" id="IPR005586">
    <property type="entry name" value="ABC_trans_aux"/>
</dbReference>
<feature type="signal peptide" evidence="1">
    <location>
        <begin position="1"/>
        <end position="22"/>
    </location>
</feature>
<keyword evidence="4" id="KW-1185">Reference proteome</keyword>
<dbReference type="Pfam" id="PF03886">
    <property type="entry name" value="ABC_trans_aux"/>
    <property type="match status" value="1"/>
</dbReference>
<evidence type="ECO:0000313" key="4">
    <source>
        <dbReference type="Proteomes" id="UP000242133"/>
    </source>
</evidence>
<dbReference type="Gene3D" id="3.40.50.10610">
    <property type="entry name" value="ABC-type transport auxiliary lipoprotein component"/>
    <property type="match status" value="1"/>
</dbReference>
<gene>
    <name evidence="3" type="ORF">CLV44_11769</name>
</gene>
<proteinExistence type="predicted"/>
<feature type="chain" id="PRO_5015204103" evidence="1">
    <location>
        <begin position="23"/>
        <end position="207"/>
    </location>
</feature>
<comment type="caution">
    <text evidence="3">The sequence shown here is derived from an EMBL/GenBank/DDBJ whole genome shotgun (WGS) entry which is preliminary data.</text>
</comment>
<dbReference type="PROSITE" id="PS51257">
    <property type="entry name" value="PROKAR_LIPOPROTEIN"/>
    <property type="match status" value="1"/>
</dbReference>
<evidence type="ECO:0000313" key="3">
    <source>
        <dbReference type="EMBL" id="PSL12540.1"/>
    </source>
</evidence>
<dbReference type="OrthoDB" id="5795476at2"/>
<organism evidence="3 4">
    <name type="scientific">Marinobacterium halophilum</name>
    <dbReference type="NCBI Taxonomy" id="267374"/>
    <lineage>
        <taxon>Bacteria</taxon>
        <taxon>Pseudomonadati</taxon>
        <taxon>Pseudomonadota</taxon>
        <taxon>Gammaproteobacteria</taxon>
        <taxon>Oceanospirillales</taxon>
        <taxon>Oceanospirillaceae</taxon>
        <taxon>Marinobacterium</taxon>
    </lineage>
</organism>
<reference evidence="3 4" key="1">
    <citation type="submission" date="2018-03" db="EMBL/GenBank/DDBJ databases">
        <title>Genomic Encyclopedia of Archaeal and Bacterial Type Strains, Phase II (KMG-II): from individual species to whole genera.</title>
        <authorList>
            <person name="Goeker M."/>
        </authorList>
    </citation>
    <scope>NUCLEOTIDE SEQUENCE [LARGE SCALE GENOMIC DNA]</scope>
    <source>
        <strain evidence="3 4">DSM 17586</strain>
    </source>
</reference>
<dbReference type="RefSeq" id="WP_106592438.1">
    <property type="nucleotide sequence ID" value="NZ_PYGI01000017.1"/>
</dbReference>
<dbReference type="AlphaFoldDB" id="A0A2P8ESU1"/>
<feature type="domain" description="ABC-type transport auxiliary lipoprotein component" evidence="2">
    <location>
        <begin position="37"/>
        <end position="191"/>
    </location>
</feature>
<evidence type="ECO:0000256" key="1">
    <source>
        <dbReference type="SAM" id="SignalP"/>
    </source>
</evidence>
<evidence type="ECO:0000259" key="2">
    <source>
        <dbReference type="Pfam" id="PF03886"/>
    </source>
</evidence>
<protein>
    <submittedName>
        <fullName evidence="3">Cholesterol transport system auxiliary component</fullName>
    </submittedName>
</protein>
<dbReference type="SUPFAM" id="SSF159594">
    <property type="entry name" value="XCC0632-like"/>
    <property type="match status" value="1"/>
</dbReference>
<sequence length="207" mass="22760">MLQPIQRLVLLSLLALTTTACSLLPASDPVQSWTPAPAPVTTDTAVQLSDLRVLRPQAQDLLNGNHMLVVPQGRPVSVYKNARWSAPIPNLWRDHLVDALQRDSRFARISSDEIRVAARYELVSRLDRFQTEYPEGQPVVVIRGYLQLVDASSRAIIAERALELSRPADSAEVSAVVEAFSALMAQSAEEVRDWLLAAGTQAVEAAR</sequence>
<keyword evidence="1" id="KW-0732">Signal</keyword>
<dbReference type="Proteomes" id="UP000242133">
    <property type="component" value="Unassembled WGS sequence"/>
</dbReference>
<name>A0A2P8ESU1_9GAMM</name>
<accession>A0A2P8ESU1</accession>